<evidence type="ECO:0000256" key="2">
    <source>
        <dbReference type="SAM" id="SignalP"/>
    </source>
</evidence>
<feature type="compositionally biased region" description="Pro residues" evidence="1">
    <location>
        <begin position="442"/>
        <end position="487"/>
    </location>
</feature>
<dbReference type="Gene3D" id="3.20.20.80">
    <property type="entry name" value="Glycosidases"/>
    <property type="match status" value="1"/>
</dbReference>
<feature type="chain" id="PRO_5038844160" evidence="2">
    <location>
        <begin position="29"/>
        <end position="622"/>
    </location>
</feature>
<dbReference type="EMBL" id="CADCVR010000072">
    <property type="protein sequence ID" value="CAA9505042.1"/>
    <property type="molecule type" value="Genomic_DNA"/>
</dbReference>
<accession>A0A6J4STS6</accession>
<reference evidence="3" key="1">
    <citation type="submission" date="2020-02" db="EMBL/GenBank/DDBJ databases">
        <authorList>
            <person name="Meier V. D."/>
        </authorList>
    </citation>
    <scope>NUCLEOTIDE SEQUENCE</scope>
    <source>
        <strain evidence="3">AVDCRST_MAG53</strain>
    </source>
</reference>
<sequence>MRSLPLRTVSTLGAVVTLTLASAAIASADDCAGPAGCTQEARSAGAFTDSVGVNTHLGYDDQPYGTAWPMVRDRLVELGVKHVRDASYRDGTRLGDVVPHMQELGRLGIRGNLLAGDPGMRYGAGTIDQHLAWVKKNVLSFTESLEGPNEYDNPTNDPNWQQTLRSYQCEWARQIRTDPSLSAKTVIGPSPGGVGFSTLGDLTSCLDAGNLHPYPGAWSPDRSNVGDLSVQLAGAQKVSGSKPVWITESGYHNAVACVCGHAPVSETASGVYMPRMFMENFRRGVPRTYAYELIDGRPDPLRTDPQANFGLLRHDGTAKPAFTALRNVMGILGDSGTASGSLSYSLKCTADCSAPLRHVLMRKSTGEYYLAVWPESSVWNAQTRTDASPSAPTIEFTVSSPVRRLDVFDPSRSQAPLSSSTETSYRGKMSNGLLILGLTPSDPVPAPAPAPPAVTPVPEPAPTPPAVTPVPEPDPVPAPAPTPPAVTPVPESDPGSAPAPTPAPEPKTRQRAKKRALSWTAASAVRQLESTSLRTLRGRTALRVSARAMGAGSYRIRLGRGIVVAEGAHTFRRGGTQPVALRLRPRGIRLLRRAARSSLVLRVEFVDGAGRQSVSRRVRIAR</sequence>
<feature type="signal peptide" evidence="2">
    <location>
        <begin position="1"/>
        <end position="28"/>
    </location>
</feature>
<proteinExistence type="predicted"/>
<dbReference type="AlphaFoldDB" id="A0A6J4STS6"/>
<evidence type="ECO:0000313" key="3">
    <source>
        <dbReference type="EMBL" id="CAA9505042.1"/>
    </source>
</evidence>
<dbReference type="InterPro" id="IPR017853">
    <property type="entry name" value="GH"/>
</dbReference>
<evidence type="ECO:0000256" key="1">
    <source>
        <dbReference type="SAM" id="MobiDB-lite"/>
    </source>
</evidence>
<feature type="region of interest" description="Disordered" evidence="1">
    <location>
        <begin position="434"/>
        <end position="518"/>
    </location>
</feature>
<organism evidence="3">
    <name type="scientific">uncultured Solirubrobacteraceae bacterium</name>
    <dbReference type="NCBI Taxonomy" id="1162706"/>
    <lineage>
        <taxon>Bacteria</taxon>
        <taxon>Bacillati</taxon>
        <taxon>Actinomycetota</taxon>
        <taxon>Thermoleophilia</taxon>
        <taxon>Solirubrobacterales</taxon>
        <taxon>Solirubrobacteraceae</taxon>
        <taxon>environmental samples</taxon>
    </lineage>
</organism>
<dbReference type="SUPFAM" id="SSF51445">
    <property type="entry name" value="(Trans)glycosidases"/>
    <property type="match status" value="1"/>
</dbReference>
<protein>
    <submittedName>
        <fullName evidence="3">Uncharacterized protein</fullName>
    </submittedName>
</protein>
<name>A0A6J4STS6_9ACTN</name>
<dbReference type="PRINTS" id="PR01217">
    <property type="entry name" value="PRICHEXTENSN"/>
</dbReference>
<gene>
    <name evidence="3" type="ORF">AVDCRST_MAG53-2298</name>
</gene>
<keyword evidence="2" id="KW-0732">Signal</keyword>